<evidence type="ECO:0000313" key="2">
    <source>
        <dbReference type="Proteomes" id="UP000321827"/>
    </source>
</evidence>
<dbReference type="Pfam" id="PF20660">
    <property type="entry name" value="DUF6812"/>
    <property type="match status" value="1"/>
</dbReference>
<dbReference type="Proteomes" id="UP000321827">
    <property type="component" value="Unassembled WGS sequence"/>
</dbReference>
<organism evidence="1 2">
    <name type="scientific">Oceanithermus desulfurans NBRC 100063</name>
    <dbReference type="NCBI Taxonomy" id="1227550"/>
    <lineage>
        <taxon>Bacteria</taxon>
        <taxon>Thermotogati</taxon>
        <taxon>Deinococcota</taxon>
        <taxon>Deinococci</taxon>
        <taxon>Thermales</taxon>
        <taxon>Thermaceae</taxon>
        <taxon>Oceanithermus</taxon>
    </lineage>
</organism>
<proteinExistence type="predicted"/>
<name>A0A511RH48_9DEIN</name>
<dbReference type="AlphaFoldDB" id="A0A511RH48"/>
<dbReference type="InterPro" id="IPR049210">
    <property type="entry name" value="DUF6812"/>
</dbReference>
<evidence type="ECO:0000313" key="1">
    <source>
        <dbReference type="EMBL" id="GEM88994.1"/>
    </source>
</evidence>
<protein>
    <submittedName>
        <fullName evidence="1">Uncharacterized protein</fullName>
    </submittedName>
</protein>
<comment type="caution">
    <text evidence="1">The sequence shown here is derived from an EMBL/GenBank/DDBJ whole genome shotgun (WGS) entry which is preliminary data.</text>
</comment>
<accession>A0A511RH48</accession>
<reference evidence="1 2" key="1">
    <citation type="submission" date="2019-07" db="EMBL/GenBank/DDBJ databases">
        <title>Whole genome shotgun sequence of Oceanithermus desulfurans NBRC 100063.</title>
        <authorList>
            <person name="Hosoyama A."/>
            <person name="Uohara A."/>
            <person name="Ohji S."/>
            <person name="Ichikawa N."/>
        </authorList>
    </citation>
    <scope>NUCLEOTIDE SEQUENCE [LARGE SCALE GENOMIC DNA]</scope>
    <source>
        <strain evidence="1 2">NBRC 100063</strain>
    </source>
</reference>
<dbReference type="EMBL" id="BJXN01000002">
    <property type="protein sequence ID" value="GEM88994.1"/>
    <property type="molecule type" value="Genomic_DNA"/>
</dbReference>
<dbReference type="OrthoDB" id="31182at2"/>
<dbReference type="RefSeq" id="WP_147145342.1">
    <property type="nucleotide sequence ID" value="NZ_BJXN01000002.1"/>
</dbReference>
<sequence length="189" mass="21137">MYARSTEPFEVRVHTAEFRIYGSMHLPKGGGTATFLNKDKRPLVPLTGVLVYAPGYDHPPRAEEMRAAADFLAVQKREILWVVGGRPDRVELPGVPVKKQRMALLFGCCVLVGVLVTPAGVRLSDFLASAKSFQTLFDVRLYALAGDTPARELEVRQAFEFVTVNVQRILGIMEAPRFDDEDTRLTLFR</sequence>
<gene>
    <name evidence="1" type="ORF">ODE01S_04280</name>
</gene>